<dbReference type="Proteomes" id="UP000663868">
    <property type="component" value="Unassembled WGS sequence"/>
</dbReference>
<feature type="region of interest" description="Disordered" evidence="1">
    <location>
        <begin position="488"/>
        <end position="541"/>
    </location>
</feature>
<feature type="compositionally biased region" description="Polar residues" evidence="1">
    <location>
        <begin position="332"/>
        <end position="347"/>
    </location>
</feature>
<sequence length="541" mass="59542">MSTNANDELILSEPWLIQFDADGNQELNSAINNVTQQTAQLAINQSNRSTQPNNSCSWSEHERLTGEIINQAAKRASAETYKNICVYHPTQNHKPSQDGSNIRPDFVIAWSCDGVRKNTTVVDAKDYHGQVPRREYDKICRDMSQTKATRGILVLGEHATLSPTLRADIGRDNKVDIVQMKNNRDEVVGHVTQLIGQTIDSNFVPDDNKWKTYEPHVSTSVNTKERRLNRHGENPHYTCDSTYHRFVHPRKQDGTIDERYEANQDRNKDGGPDMRVAHNKTQQAQEQHLNEDGTEDMRNKEHREQLVDTTGHHLNADGSLDMRFNENKAEMSPNSSTGVINEQTTENSDMRLKENRENQVDTEGHHLNIDGSPDARCKENQEEVDSSTAEESQLHANQTALSEGINETNTEIPTNNDGTPDMRYTASKEAVASGAIEPSDNLAETSGPVLAGENESTFESTSGDIPTKADGTADMRFSASQDAVASETISRDEVLTDNGASAAGENIGSSSGIMGSMGGDGGSAGPMKADGTPDMRFSANQ</sequence>
<accession>A0A814CVM3</accession>
<dbReference type="EMBL" id="CAJNOE010000125">
    <property type="protein sequence ID" value="CAF0948641.1"/>
    <property type="molecule type" value="Genomic_DNA"/>
</dbReference>
<dbReference type="Proteomes" id="UP000663860">
    <property type="component" value="Unassembled WGS sequence"/>
</dbReference>
<organism evidence="2 4">
    <name type="scientific">Adineta steineri</name>
    <dbReference type="NCBI Taxonomy" id="433720"/>
    <lineage>
        <taxon>Eukaryota</taxon>
        <taxon>Metazoa</taxon>
        <taxon>Spiralia</taxon>
        <taxon>Gnathifera</taxon>
        <taxon>Rotifera</taxon>
        <taxon>Eurotatoria</taxon>
        <taxon>Bdelloidea</taxon>
        <taxon>Adinetida</taxon>
        <taxon>Adinetidae</taxon>
        <taxon>Adineta</taxon>
    </lineage>
</organism>
<proteinExistence type="predicted"/>
<feature type="compositionally biased region" description="Gly residues" evidence="1">
    <location>
        <begin position="515"/>
        <end position="524"/>
    </location>
</feature>
<name>A0A814CVM3_9BILA</name>
<reference evidence="2" key="1">
    <citation type="submission" date="2021-02" db="EMBL/GenBank/DDBJ databases">
        <authorList>
            <person name="Nowell W R."/>
        </authorList>
    </citation>
    <scope>NUCLEOTIDE SEQUENCE</scope>
</reference>
<evidence type="ECO:0000313" key="2">
    <source>
        <dbReference type="EMBL" id="CAF0948641.1"/>
    </source>
</evidence>
<feature type="compositionally biased region" description="Polar residues" evidence="1">
    <location>
        <begin position="386"/>
        <end position="401"/>
    </location>
</feature>
<dbReference type="AlphaFoldDB" id="A0A814CVM3"/>
<dbReference type="EMBL" id="CAJOBB010001014">
    <property type="protein sequence ID" value="CAF3794139.1"/>
    <property type="molecule type" value="Genomic_DNA"/>
</dbReference>
<comment type="caution">
    <text evidence="2">The sequence shown here is derived from an EMBL/GenBank/DDBJ whole genome shotgun (WGS) entry which is preliminary data.</text>
</comment>
<feature type="compositionally biased region" description="Polar residues" evidence="1">
    <location>
        <begin position="454"/>
        <end position="464"/>
    </location>
</feature>
<evidence type="ECO:0000313" key="4">
    <source>
        <dbReference type="Proteomes" id="UP000663860"/>
    </source>
</evidence>
<feature type="region of interest" description="Disordered" evidence="1">
    <location>
        <begin position="328"/>
        <end position="472"/>
    </location>
</feature>
<protein>
    <submittedName>
        <fullName evidence="2">Uncharacterized protein</fullName>
    </submittedName>
</protein>
<evidence type="ECO:0000256" key="1">
    <source>
        <dbReference type="SAM" id="MobiDB-lite"/>
    </source>
</evidence>
<feature type="compositionally biased region" description="Basic and acidic residues" evidence="1">
    <location>
        <begin position="348"/>
        <end position="381"/>
    </location>
</feature>
<feature type="compositionally biased region" description="Low complexity" evidence="1">
    <location>
        <begin position="405"/>
        <end position="416"/>
    </location>
</feature>
<evidence type="ECO:0000313" key="3">
    <source>
        <dbReference type="EMBL" id="CAF3794139.1"/>
    </source>
</evidence>
<gene>
    <name evidence="2" type="ORF">IZO911_LOCUS14866</name>
    <name evidence="3" type="ORF">KXQ929_LOCUS16640</name>
</gene>